<keyword evidence="5" id="KW-1185">Reference proteome</keyword>
<proteinExistence type="inferred from homology"/>
<dbReference type="InterPro" id="IPR036291">
    <property type="entry name" value="NAD(P)-bd_dom_sf"/>
</dbReference>
<dbReference type="InterPro" id="IPR020904">
    <property type="entry name" value="Sc_DH/Rdtase_CS"/>
</dbReference>
<sequence length="294" mass="30787">MRPVVVVTGASAGVGLATSLAFARRGWAVTLAARDPAPLAVAARRCGPTALVVPTDVASETAVNELADAVMTRYGRMDAWINNAAVASFGPVEATPVSEVRAILETNVIGYLNGVRAALPCLRLSGGGVIVNVSSAVGAIGHPSGMGYAMSKFAVRGLARSLRQELLLAGEDNIKVCTVLPSSVDTPLYGNAANYSGLRLRPIPPAYPAERVARAILRMVGHPRREVYVGAAGRLTAGAYPWAPGLIDRLYAKMVARTQLGPEPAPPTSGNLRRPWHSELPAKLIRSAAELMPV</sequence>
<evidence type="ECO:0000313" key="4">
    <source>
        <dbReference type="EMBL" id="GAA2511439.1"/>
    </source>
</evidence>
<dbReference type="PRINTS" id="PR00081">
    <property type="entry name" value="GDHRDH"/>
</dbReference>
<dbReference type="PANTHER" id="PTHR44196">
    <property type="entry name" value="DEHYDROGENASE/REDUCTASE SDR FAMILY MEMBER 7B"/>
    <property type="match status" value="1"/>
</dbReference>
<dbReference type="SUPFAM" id="SSF51735">
    <property type="entry name" value="NAD(P)-binding Rossmann-fold domains"/>
    <property type="match status" value="1"/>
</dbReference>
<dbReference type="RefSeq" id="WP_344166989.1">
    <property type="nucleotide sequence ID" value="NZ_BAAARY010000001.1"/>
</dbReference>
<dbReference type="Proteomes" id="UP001499978">
    <property type="component" value="Unassembled WGS sequence"/>
</dbReference>
<gene>
    <name evidence="4" type="ORF">GCM10010201_02960</name>
</gene>
<comment type="caution">
    <text evidence="4">The sequence shown here is derived from an EMBL/GenBank/DDBJ whole genome shotgun (WGS) entry which is preliminary data.</text>
</comment>
<evidence type="ECO:0000256" key="1">
    <source>
        <dbReference type="ARBA" id="ARBA00006484"/>
    </source>
</evidence>
<reference evidence="4 5" key="1">
    <citation type="journal article" date="2019" name="Int. J. Syst. Evol. Microbiol.">
        <title>The Global Catalogue of Microorganisms (GCM) 10K type strain sequencing project: providing services to taxonomists for standard genome sequencing and annotation.</title>
        <authorList>
            <consortium name="The Broad Institute Genomics Platform"/>
            <consortium name="The Broad Institute Genome Sequencing Center for Infectious Disease"/>
            <person name="Wu L."/>
            <person name="Ma J."/>
        </authorList>
    </citation>
    <scope>NUCLEOTIDE SEQUENCE [LARGE SCALE GENOMIC DNA]</scope>
    <source>
        <strain evidence="4 5">JCM 3367</strain>
    </source>
</reference>
<keyword evidence="2" id="KW-0560">Oxidoreductase</keyword>
<protein>
    <submittedName>
        <fullName evidence="4">SDR family oxidoreductase</fullName>
    </submittedName>
</protein>
<dbReference type="PANTHER" id="PTHR44196:SF1">
    <property type="entry name" value="DEHYDROGENASE_REDUCTASE SDR FAMILY MEMBER 7B"/>
    <property type="match status" value="1"/>
</dbReference>
<dbReference type="PRINTS" id="PR00080">
    <property type="entry name" value="SDRFAMILY"/>
</dbReference>
<dbReference type="InterPro" id="IPR002347">
    <property type="entry name" value="SDR_fam"/>
</dbReference>
<name>A0ABN3MYX2_9ACTN</name>
<dbReference type="Pfam" id="PF00106">
    <property type="entry name" value="adh_short"/>
    <property type="match status" value="1"/>
</dbReference>
<accession>A0ABN3MYX2</accession>
<evidence type="ECO:0000256" key="2">
    <source>
        <dbReference type="ARBA" id="ARBA00023002"/>
    </source>
</evidence>
<dbReference type="PROSITE" id="PS00061">
    <property type="entry name" value="ADH_SHORT"/>
    <property type="match status" value="1"/>
</dbReference>
<dbReference type="EMBL" id="BAAARY010000001">
    <property type="protein sequence ID" value="GAA2511439.1"/>
    <property type="molecule type" value="Genomic_DNA"/>
</dbReference>
<comment type="similarity">
    <text evidence="1 3">Belongs to the short-chain dehydrogenases/reductases (SDR) family.</text>
</comment>
<evidence type="ECO:0000256" key="3">
    <source>
        <dbReference type="RuleBase" id="RU000363"/>
    </source>
</evidence>
<evidence type="ECO:0000313" key="5">
    <source>
        <dbReference type="Proteomes" id="UP001499978"/>
    </source>
</evidence>
<organism evidence="4 5">
    <name type="scientific">Pilimelia columellifera subsp. columellifera</name>
    <dbReference type="NCBI Taxonomy" id="706583"/>
    <lineage>
        <taxon>Bacteria</taxon>
        <taxon>Bacillati</taxon>
        <taxon>Actinomycetota</taxon>
        <taxon>Actinomycetes</taxon>
        <taxon>Micromonosporales</taxon>
        <taxon>Micromonosporaceae</taxon>
        <taxon>Pilimelia</taxon>
    </lineage>
</organism>
<dbReference type="Gene3D" id="3.40.50.720">
    <property type="entry name" value="NAD(P)-binding Rossmann-like Domain"/>
    <property type="match status" value="1"/>
</dbReference>